<dbReference type="RefSeq" id="WP_219543528.1">
    <property type="nucleotide sequence ID" value="NZ_JAHKRN010000004.1"/>
</dbReference>
<protein>
    <submittedName>
        <fullName evidence="2">Uncharacterized protein</fullName>
    </submittedName>
</protein>
<evidence type="ECO:0000313" key="2">
    <source>
        <dbReference type="EMBL" id="MFC5815292.1"/>
    </source>
</evidence>
<gene>
    <name evidence="2" type="ORF">ACFPUY_09375</name>
</gene>
<dbReference type="EMBL" id="JBHSNW010000004">
    <property type="protein sequence ID" value="MFC5815292.1"/>
    <property type="molecule type" value="Genomic_DNA"/>
</dbReference>
<name>A0ABW1BQ06_9ACTN</name>
<keyword evidence="1" id="KW-0472">Membrane</keyword>
<accession>A0ABW1BQ06</accession>
<proteinExistence type="predicted"/>
<keyword evidence="3" id="KW-1185">Reference proteome</keyword>
<organism evidence="2 3">
    <name type="scientific">Nonomuraea harbinensis</name>
    <dbReference type="NCBI Taxonomy" id="1286938"/>
    <lineage>
        <taxon>Bacteria</taxon>
        <taxon>Bacillati</taxon>
        <taxon>Actinomycetota</taxon>
        <taxon>Actinomycetes</taxon>
        <taxon>Streptosporangiales</taxon>
        <taxon>Streptosporangiaceae</taxon>
        <taxon>Nonomuraea</taxon>
    </lineage>
</organism>
<sequence length="261" mass="27210">MPATAAPPPLKGGLVSRIGDIPIKVVYLLGAIVATVAAVLLVFVIFSGDVPTQPENEDVVQVAPVPSTSAEASATPTPTETPLPAVPAKMAFADLPGKATAATGTVTDSRTGISYPKLGKPWQARSFSPFAHAQRVGKAGVPQTVIASAMLPGDNPETKPRSDADYRAIAARAARWTLGSQYPEGATLAWTGSLKVSGGKGWTLAFRVTYTDGGKQRTGHALVSVVEVGQTKPAMLMASIPESGRAYWRDLNTLAEKVRPL</sequence>
<evidence type="ECO:0000256" key="1">
    <source>
        <dbReference type="SAM" id="Phobius"/>
    </source>
</evidence>
<keyword evidence="1" id="KW-1133">Transmembrane helix</keyword>
<comment type="caution">
    <text evidence="2">The sequence shown here is derived from an EMBL/GenBank/DDBJ whole genome shotgun (WGS) entry which is preliminary data.</text>
</comment>
<keyword evidence="1" id="KW-0812">Transmembrane</keyword>
<dbReference type="Proteomes" id="UP001596096">
    <property type="component" value="Unassembled WGS sequence"/>
</dbReference>
<reference evidence="3" key="1">
    <citation type="journal article" date="2019" name="Int. J. Syst. Evol. Microbiol.">
        <title>The Global Catalogue of Microorganisms (GCM) 10K type strain sequencing project: providing services to taxonomists for standard genome sequencing and annotation.</title>
        <authorList>
            <consortium name="The Broad Institute Genomics Platform"/>
            <consortium name="The Broad Institute Genome Sequencing Center for Infectious Disease"/>
            <person name="Wu L."/>
            <person name="Ma J."/>
        </authorList>
    </citation>
    <scope>NUCLEOTIDE SEQUENCE [LARGE SCALE GENOMIC DNA]</scope>
    <source>
        <strain evidence="3">CGMCC 4.7106</strain>
    </source>
</reference>
<feature type="transmembrane region" description="Helical" evidence="1">
    <location>
        <begin position="25"/>
        <end position="46"/>
    </location>
</feature>
<evidence type="ECO:0000313" key="3">
    <source>
        <dbReference type="Proteomes" id="UP001596096"/>
    </source>
</evidence>